<evidence type="ECO:0000256" key="11">
    <source>
        <dbReference type="ARBA" id="ARBA00023133"/>
    </source>
</evidence>
<dbReference type="Proteomes" id="UP001183619">
    <property type="component" value="Unassembled WGS sequence"/>
</dbReference>
<evidence type="ECO:0000256" key="7">
    <source>
        <dbReference type="ARBA" id="ARBA00019046"/>
    </source>
</evidence>
<reference evidence="14 15" key="1">
    <citation type="submission" date="2023-07" db="EMBL/GenBank/DDBJ databases">
        <title>Sequencing the genomes of 1000 actinobacteria strains.</title>
        <authorList>
            <person name="Klenk H.-P."/>
        </authorList>
    </citation>
    <scope>NUCLEOTIDE SEQUENCE [LARGE SCALE GENOMIC DNA]</scope>
    <source>
        <strain evidence="14 15">DSM 44508</strain>
    </source>
</reference>
<sequence length="469" mass="49294">MRIAIVGAGLAGLTTAWEIRAGAPEAEIDVFEATDRIGGKLFTVPFASGPTDMGAEAYLAFREDATEFFTTLGLKDALRAPSGLPSALYSQGQLHALPSHTVMGIPASSAGLEGLIDADTAARIDSESDAPGIEWTSGEADVSLGALVRSRYGDQVVDRVVSALQGGVYSSLADDLGVRATVPVLAQEFDRMADAGQKVSLSTAVRAIVDRRAASSENATSGEQYRPQLFSTFAGGYAQLYEELAEQSKARIHIDAFVSGIVRKNSGFSLKGAGEGIYDRVVVTTPAPTTAMLLKDVAAAASAELKKVRLASSVVVGMKFAHDEGLPDHSGILVACDEPDVKVKALTFSSKKWPHIGQRGGALVRASFGRFGDEQITRAEEDELVDRALDDLQAITGFDGRAAGLDEIFVQRWFGGLPVYSPEHLVTVSRVMAELDKVDGVFATGSWAGGVGVPAVIAHARAVGRAVIA</sequence>
<dbReference type="SUPFAM" id="SSF54373">
    <property type="entry name" value="FAD-linked reductases, C-terminal domain"/>
    <property type="match status" value="1"/>
</dbReference>
<keyword evidence="8 12" id="KW-0285">Flavoprotein</keyword>
<dbReference type="Gene3D" id="3.90.660.20">
    <property type="entry name" value="Protoporphyrinogen oxidase, mitochondrial, domain 2"/>
    <property type="match status" value="1"/>
</dbReference>
<evidence type="ECO:0000256" key="1">
    <source>
        <dbReference type="ARBA" id="ARBA00001755"/>
    </source>
</evidence>
<dbReference type="InterPro" id="IPR004572">
    <property type="entry name" value="Protoporphyrinogen_oxidase"/>
</dbReference>
<proteinExistence type="inferred from homology"/>
<keyword evidence="15" id="KW-1185">Reference proteome</keyword>
<dbReference type="PANTHER" id="PTHR42923:SF3">
    <property type="entry name" value="PROTOPORPHYRINOGEN OXIDASE"/>
    <property type="match status" value="1"/>
</dbReference>
<dbReference type="Pfam" id="PF01593">
    <property type="entry name" value="Amino_oxidase"/>
    <property type="match status" value="1"/>
</dbReference>
<dbReference type="Gene3D" id="1.10.3110.10">
    <property type="entry name" value="protoporphyrinogen ix oxidase, domain 3"/>
    <property type="match status" value="1"/>
</dbReference>
<evidence type="ECO:0000256" key="6">
    <source>
        <dbReference type="ARBA" id="ARBA00012402"/>
    </source>
</evidence>
<evidence type="ECO:0000256" key="8">
    <source>
        <dbReference type="ARBA" id="ARBA00022630"/>
    </source>
</evidence>
<gene>
    <name evidence="14" type="ORF">J2S37_001092</name>
</gene>
<evidence type="ECO:0000256" key="9">
    <source>
        <dbReference type="ARBA" id="ARBA00022827"/>
    </source>
</evidence>
<evidence type="ECO:0000256" key="3">
    <source>
        <dbReference type="ARBA" id="ARBA00002185"/>
    </source>
</evidence>
<dbReference type="GO" id="GO:0004729">
    <property type="term" value="F:oxygen-dependent protoporphyrinogen oxidase activity"/>
    <property type="evidence" value="ECO:0007669"/>
    <property type="project" value="UniProtKB-EC"/>
</dbReference>
<comment type="similarity">
    <text evidence="5 12">Belongs to the protoporphyrinogen/coproporphyrinogen oxidase family. Coproporphyrinogen III oxidase subfamily.</text>
</comment>
<protein>
    <recommendedName>
        <fullName evidence="7 12">Coproporphyrinogen III oxidase</fullName>
        <ecNumber evidence="6 12">1.3.3.15</ecNumber>
    </recommendedName>
</protein>
<keyword evidence="12" id="KW-0963">Cytoplasm</keyword>
<evidence type="ECO:0000256" key="12">
    <source>
        <dbReference type="RuleBase" id="RU364052"/>
    </source>
</evidence>
<dbReference type="SUPFAM" id="SSF51905">
    <property type="entry name" value="FAD/NAD(P)-binding domain"/>
    <property type="match status" value="1"/>
</dbReference>
<evidence type="ECO:0000259" key="13">
    <source>
        <dbReference type="Pfam" id="PF01593"/>
    </source>
</evidence>
<evidence type="ECO:0000313" key="15">
    <source>
        <dbReference type="Proteomes" id="UP001183619"/>
    </source>
</evidence>
<dbReference type="RefSeq" id="WP_277103639.1">
    <property type="nucleotide sequence ID" value="NZ_BAAAJS010000066.1"/>
</dbReference>
<keyword evidence="9 12" id="KW-0274">FAD</keyword>
<comment type="caution">
    <text evidence="14">The sequence shown here is derived from an EMBL/GenBank/DDBJ whole genome shotgun (WGS) entry which is preliminary data.</text>
</comment>
<dbReference type="Gene3D" id="3.50.50.60">
    <property type="entry name" value="FAD/NAD(P)-binding domain"/>
    <property type="match status" value="1"/>
</dbReference>
<name>A0ABU2B976_9CORY</name>
<comment type="cofactor">
    <cofactor evidence="2 12">
        <name>FAD</name>
        <dbReference type="ChEBI" id="CHEBI:57692"/>
    </cofactor>
</comment>
<comment type="catalytic activity">
    <reaction evidence="1">
        <text>coproporphyrinogen III + 3 O2 = coproporphyrin III + 3 H2O2</text>
        <dbReference type="Rhea" id="RHEA:43436"/>
        <dbReference type="ChEBI" id="CHEBI:15379"/>
        <dbReference type="ChEBI" id="CHEBI:16240"/>
        <dbReference type="ChEBI" id="CHEBI:57309"/>
        <dbReference type="ChEBI" id="CHEBI:131725"/>
        <dbReference type="EC" id="1.3.3.15"/>
    </reaction>
    <physiologicalReaction direction="left-to-right" evidence="1">
        <dbReference type="Rhea" id="RHEA:43437"/>
    </physiologicalReaction>
</comment>
<organism evidence="14 15">
    <name type="scientific">Corynebacterium felinum</name>
    <dbReference type="NCBI Taxonomy" id="131318"/>
    <lineage>
        <taxon>Bacteria</taxon>
        <taxon>Bacillati</taxon>
        <taxon>Actinomycetota</taxon>
        <taxon>Actinomycetes</taxon>
        <taxon>Mycobacteriales</taxon>
        <taxon>Corynebacteriaceae</taxon>
        <taxon>Corynebacterium</taxon>
    </lineage>
</organism>
<comment type="subcellular location">
    <subcellularLocation>
        <location evidence="12">Cytoplasm</location>
    </subcellularLocation>
</comment>
<evidence type="ECO:0000256" key="5">
    <source>
        <dbReference type="ARBA" id="ARBA00008310"/>
    </source>
</evidence>
<dbReference type="InterPro" id="IPR002937">
    <property type="entry name" value="Amino_oxidase"/>
</dbReference>
<dbReference type="EMBL" id="JAVDYF010000001">
    <property type="protein sequence ID" value="MDR7354554.1"/>
    <property type="molecule type" value="Genomic_DNA"/>
</dbReference>
<keyword evidence="11 12" id="KW-0350">Heme biosynthesis</keyword>
<dbReference type="PANTHER" id="PTHR42923">
    <property type="entry name" value="PROTOPORPHYRINOGEN OXIDASE"/>
    <property type="match status" value="1"/>
</dbReference>
<dbReference type="NCBIfam" id="NF008841">
    <property type="entry name" value="PRK11883.1-1"/>
    <property type="match status" value="1"/>
</dbReference>
<comment type="pathway">
    <text evidence="4 12">Porphyrin-containing compound metabolism; protoheme biosynthesis.</text>
</comment>
<evidence type="ECO:0000256" key="2">
    <source>
        <dbReference type="ARBA" id="ARBA00001974"/>
    </source>
</evidence>
<evidence type="ECO:0000256" key="10">
    <source>
        <dbReference type="ARBA" id="ARBA00023002"/>
    </source>
</evidence>
<dbReference type="InterPro" id="IPR036188">
    <property type="entry name" value="FAD/NAD-bd_sf"/>
</dbReference>
<evidence type="ECO:0000256" key="4">
    <source>
        <dbReference type="ARBA" id="ARBA00004744"/>
    </source>
</evidence>
<dbReference type="EC" id="1.3.3.15" evidence="6 12"/>
<evidence type="ECO:0000313" key="14">
    <source>
        <dbReference type="EMBL" id="MDR7354554.1"/>
    </source>
</evidence>
<dbReference type="InterPro" id="IPR050464">
    <property type="entry name" value="Zeta_carotene_desat/Oxidored"/>
</dbReference>
<keyword evidence="10 12" id="KW-0560">Oxidoreductase</keyword>
<dbReference type="NCBIfam" id="TIGR00562">
    <property type="entry name" value="proto_IX_ox"/>
    <property type="match status" value="1"/>
</dbReference>
<accession>A0ABU2B976</accession>
<comment type="function">
    <text evidence="3 12">Involved in coproporphyrin-dependent heme b biosynthesis. Catalyzes the oxidation of coproporphyrinogen III to coproporphyrin III.</text>
</comment>
<feature type="domain" description="Amine oxidase" evidence="13">
    <location>
        <begin position="10"/>
        <end position="466"/>
    </location>
</feature>